<proteinExistence type="predicted"/>
<dbReference type="EMBL" id="CAKXAJ010025557">
    <property type="protein sequence ID" value="CAH2240928.1"/>
    <property type="molecule type" value="Genomic_DNA"/>
</dbReference>
<accession>A0A8S4RRJ5</accession>
<sequence length="85" mass="9213">MPNQIIKLNQLYSGARDRRGVAVSSLCRACIVSAEKHVVLEYTGVAEKREVHLGSPAFPEVLGNLERVMLAGVASYNSGEVRRSG</sequence>
<evidence type="ECO:0000313" key="1">
    <source>
        <dbReference type="EMBL" id="CAH2240928.1"/>
    </source>
</evidence>
<gene>
    <name evidence="1" type="primary">jg9664</name>
    <name evidence="1" type="ORF">PAEG_LOCUS17411</name>
</gene>
<protein>
    <submittedName>
        <fullName evidence="1">Jg9664 protein</fullName>
    </submittedName>
</protein>
<organism evidence="1 2">
    <name type="scientific">Pararge aegeria aegeria</name>
    <dbReference type="NCBI Taxonomy" id="348720"/>
    <lineage>
        <taxon>Eukaryota</taxon>
        <taxon>Metazoa</taxon>
        <taxon>Ecdysozoa</taxon>
        <taxon>Arthropoda</taxon>
        <taxon>Hexapoda</taxon>
        <taxon>Insecta</taxon>
        <taxon>Pterygota</taxon>
        <taxon>Neoptera</taxon>
        <taxon>Endopterygota</taxon>
        <taxon>Lepidoptera</taxon>
        <taxon>Glossata</taxon>
        <taxon>Ditrysia</taxon>
        <taxon>Papilionoidea</taxon>
        <taxon>Nymphalidae</taxon>
        <taxon>Satyrinae</taxon>
        <taxon>Satyrini</taxon>
        <taxon>Parargina</taxon>
        <taxon>Pararge</taxon>
    </lineage>
</organism>
<evidence type="ECO:0000313" key="2">
    <source>
        <dbReference type="Proteomes" id="UP000838756"/>
    </source>
</evidence>
<dbReference type="Proteomes" id="UP000838756">
    <property type="component" value="Unassembled WGS sequence"/>
</dbReference>
<reference evidence="1" key="1">
    <citation type="submission" date="2022-03" db="EMBL/GenBank/DDBJ databases">
        <authorList>
            <person name="Lindestad O."/>
        </authorList>
    </citation>
    <scope>NUCLEOTIDE SEQUENCE</scope>
</reference>
<keyword evidence="2" id="KW-1185">Reference proteome</keyword>
<name>A0A8S4RRJ5_9NEOP</name>
<comment type="caution">
    <text evidence="1">The sequence shown here is derived from an EMBL/GenBank/DDBJ whole genome shotgun (WGS) entry which is preliminary data.</text>
</comment>
<dbReference type="AlphaFoldDB" id="A0A8S4RRJ5"/>